<dbReference type="EMBL" id="CAJNOK010051451">
    <property type="protein sequence ID" value="CAF1604560.1"/>
    <property type="molecule type" value="Genomic_DNA"/>
</dbReference>
<organism evidence="2 4">
    <name type="scientific">Didymodactylos carnosus</name>
    <dbReference type="NCBI Taxonomy" id="1234261"/>
    <lineage>
        <taxon>Eukaryota</taxon>
        <taxon>Metazoa</taxon>
        <taxon>Spiralia</taxon>
        <taxon>Gnathifera</taxon>
        <taxon>Rotifera</taxon>
        <taxon>Eurotatoria</taxon>
        <taxon>Bdelloidea</taxon>
        <taxon>Philodinida</taxon>
        <taxon>Philodinidae</taxon>
        <taxon>Didymodactylos</taxon>
    </lineage>
</organism>
<evidence type="ECO:0000256" key="1">
    <source>
        <dbReference type="SAM" id="SignalP"/>
    </source>
</evidence>
<accession>A0A8S2G392</accession>
<proteinExistence type="predicted"/>
<feature type="chain" id="PRO_5036273544" description="Secreted protein" evidence="1">
    <location>
        <begin position="20"/>
        <end position="66"/>
    </location>
</feature>
<dbReference type="Proteomes" id="UP000682733">
    <property type="component" value="Unassembled WGS sequence"/>
</dbReference>
<dbReference type="AlphaFoldDB" id="A0A8S2G392"/>
<evidence type="ECO:0000313" key="3">
    <source>
        <dbReference type="EMBL" id="CAF4414733.1"/>
    </source>
</evidence>
<reference evidence="2" key="1">
    <citation type="submission" date="2021-02" db="EMBL/GenBank/DDBJ databases">
        <authorList>
            <person name="Nowell W R."/>
        </authorList>
    </citation>
    <scope>NUCLEOTIDE SEQUENCE</scope>
</reference>
<dbReference type="Proteomes" id="UP000677228">
    <property type="component" value="Unassembled WGS sequence"/>
</dbReference>
<protein>
    <recommendedName>
        <fullName evidence="5">Secreted protein</fullName>
    </recommendedName>
</protein>
<sequence>MHVLLQMFLSFSILYISFKAVHRVLEKVYAIPPPSLLTKNVSYQNQIHSSTHGINNNNSSYTIPAE</sequence>
<name>A0A8S2G392_9BILA</name>
<feature type="non-terminal residue" evidence="2">
    <location>
        <position position="1"/>
    </location>
</feature>
<evidence type="ECO:0008006" key="5">
    <source>
        <dbReference type="Google" id="ProtNLM"/>
    </source>
</evidence>
<evidence type="ECO:0000313" key="4">
    <source>
        <dbReference type="Proteomes" id="UP000677228"/>
    </source>
</evidence>
<comment type="caution">
    <text evidence="2">The sequence shown here is derived from an EMBL/GenBank/DDBJ whole genome shotgun (WGS) entry which is preliminary data.</text>
</comment>
<gene>
    <name evidence="2" type="ORF">OVA965_LOCUS42295</name>
    <name evidence="3" type="ORF">TMI583_LOCUS44159</name>
</gene>
<dbReference type="EMBL" id="CAJOBA010075379">
    <property type="protein sequence ID" value="CAF4414733.1"/>
    <property type="molecule type" value="Genomic_DNA"/>
</dbReference>
<keyword evidence="1" id="KW-0732">Signal</keyword>
<feature type="signal peptide" evidence="1">
    <location>
        <begin position="1"/>
        <end position="19"/>
    </location>
</feature>
<evidence type="ECO:0000313" key="2">
    <source>
        <dbReference type="EMBL" id="CAF1604560.1"/>
    </source>
</evidence>